<feature type="transmembrane region" description="Helical" evidence="7">
    <location>
        <begin position="227"/>
        <end position="246"/>
    </location>
</feature>
<evidence type="ECO:0000256" key="3">
    <source>
        <dbReference type="ARBA" id="ARBA00022692"/>
    </source>
</evidence>
<keyword evidence="9" id="KW-1185">Reference proteome</keyword>
<dbReference type="InterPro" id="IPR004254">
    <property type="entry name" value="AdipoR/HlyIII-related"/>
</dbReference>
<sequence>MKVPKVVDLEALQQISDALKKADLHKLQSDILTSFLFQKSIDSQVLQGMREPITRWPFFRLLGGAMFCLLASSTCHSFRATLNAYRISAQSDYGIAALIATSFYPPVYYSFMCDPFFCNLYLGSITSLGITTILFSLLPMFQRPEFRKIRASLFFGMGMSGVAPILHKLILFWQQPEALTQPWFQSGALYEILMGVLYGVGALVYAARVPAVDAWEIRHCWQQPPTFHVLVVAGAVTHYQAGLVYLGGQKWMLKEQILDKPMAKEHYSTLLWSYF</sequence>
<comment type="caution">
    <text evidence="8">The sequence shown here is derived from an EMBL/GenBank/DDBJ whole genome shotgun (WGS) entry which is preliminary data.</text>
</comment>
<protein>
    <submittedName>
        <fullName evidence="8">Heptahelical transmembrane protein 4</fullName>
    </submittedName>
</protein>
<dbReference type="Pfam" id="PF03006">
    <property type="entry name" value="HlyIII"/>
    <property type="match status" value="1"/>
</dbReference>
<evidence type="ECO:0000256" key="4">
    <source>
        <dbReference type="ARBA" id="ARBA00022989"/>
    </source>
</evidence>
<evidence type="ECO:0000256" key="2">
    <source>
        <dbReference type="ARBA" id="ARBA00007018"/>
    </source>
</evidence>
<proteinExistence type="inferred from homology"/>
<evidence type="ECO:0000313" key="8">
    <source>
        <dbReference type="EMBL" id="KAE8697360.1"/>
    </source>
</evidence>
<keyword evidence="6" id="KW-0479">Metal-binding</keyword>
<dbReference type="PANTHER" id="PTHR20855">
    <property type="entry name" value="ADIPOR/PROGESTIN RECEPTOR-RELATED"/>
    <property type="match status" value="1"/>
</dbReference>
<evidence type="ECO:0000313" key="9">
    <source>
        <dbReference type="Proteomes" id="UP000436088"/>
    </source>
</evidence>
<comment type="similarity">
    <text evidence="2">Belongs to the ADIPOR family.</text>
</comment>
<feature type="transmembrane region" description="Helical" evidence="7">
    <location>
        <begin position="90"/>
        <end position="108"/>
    </location>
</feature>
<comment type="subcellular location">
    <subcellularLocation>
        <location evidence="1">Membrane</location>
        <topology evidence="1">Multi-pass membrane protein</topology>
    </subcellularLocation>
</comment>
<keyword evidence="5 7" id="KW-0472">Membrane</keyword>
<dbReference type="GO" id="GO:0016020">
    <property type="term" value="C:membrane"/>
    <property type="evidence" value="ECO:0007669"/>
    <property type="project" value="UniProtKB-SubCell"/>
</dbReference>
<name>A0A6A2ZZB9_HIBSY</name>
<feature type="binding site" evidence="6">
    <location>
        <position position="228"/>
    </location>
    <ligand>
        <name>Zn(2+)</name>
        <dbReference type="ChEBI" id="CHEBI:29105"/>
    </ligand>
</feature>
<feature type="transmembrane region" description="Helical" evidence="7">
    <location>
        <begin position="153"/>
        <end position="173"/>
    </location>
</feature>
<evidence type="ECO:0000256" key="5">
    <source>
        <dbReference type="ARBA" id="ARBA00023136"/>
    </source>
</evidence>
<evidence type="ECO:0000256" key="6">
    <source>
        <dbReference type="PIRSR" id="PIRSR604254-1"/>
    </source>
</evidence>
<dbReference type="GO" id="GO:0038023">
    <property type="term" value="F:signaling receptor activity"/>
    <property type="evidence" value="ECO:0007669"/>
    <property type="project" value="TreeGrafter"/>
</dbReference>
<dbReference type="Proteomes" id="UP000436088">
    <property type="component" value="Unassembled WGS sequence"/>
</dbReference>
<keyword evidence="4 7" id="KW-1133">Transmembrane helix</keyword>
<dbReference type="AlphaFoldDB" id="A0A6A2ZZB9"/>
<dbReference type="GO" id="GO:0009744">
    <property type="term" value="P:response to sucrose"/>
    <property type="evidence" value="ECO:0007669"/>
    <property type="project" value="UniProtKB-ARBA"/>
</dbReference>
<feature type="binding site" evidence="6">
    <location>
        <position position="219"/>
    </location>
    <ligand>
        <name>Zn(2+)</name>
        <dbReference type="ChEBI" id="CHEBI:29105"/>
    </ligand>
</feature>
<feature type="binding site" evidence="6">
    <location>
        <position position="76"/>
    </location>
    <ligand>
        <name>Zn(2+)</name>
        <dbReference type="ChEBI" id="CHEBI:29105"/>
    </ligand>
</feature>
<dbReference type="GO" id="GO:0046872">
    <property type="term" value="F:metal ion binding"/>
    <property type="evidence" value="ECO:0007669"/>
    <property type="project" value="UniProtKB-KW"/>
</dbReference>
<reference evidence="8" key="1">
    <citation type="submission" date="2019-09" db="EMBL/GenBank/DDBJ databases">
        <title>Draft genome information of white flower Hibiscus syriacus.</title>
        <authorList>
            <person name="Kim Y.-M."/>
        </authorList>
    </citation>
    <scope>NUCLEOTIDE SEQUENCE [LARGE SCALE GENOMIC DNA]</scope>
    <source>
        <strain evidence="8">YM2019G1</strain>
    </source>
</reference>
<dbReference type="PANTHER" id="PTHR20855:SF52">
    <property type="entry name" value="ADIPONECTIN RECEPTOR PROTEIN"/>
    <property type="match status" value="1"/>
</dbReference>
<evidence type="ECO:0000256" key="7">
    <source>
        <dbReference type="SAM" id="Phobius"/>
    </source>
</evidence>
<dbReference type="EMBL" id="VEPZ02001051">
    <property type="protein sequence ID" value="KAE8697360.1"/>
    <property type="molecule type" value="Genomic_DNA"/>
</dbReference>
<keyword evidence="3 7" id="KW-0812">Transmembrane</keyword>
<gene>
    <name evidence="8" type="ORF">F3Y22_tig00110621pilonHSYRG00133</name>
</gene>
<accession>A0A6A2ZZB9</accession>
<dbReference type="GO" id="GO:0009725">
    <property type="term" value="P:response to hormone"/>
    <property type="evidence" value="ECO:0007669"/>
    <property type="project" value="UniProtKB-ARBA"/>
</dbReference>
<evidence type="ECO:0000256" key="1">
    <source>
        <dbReference type="ARBA" id="ARBA00004141"/>
    </source>
</evidence>
<feature type="transmembrane region" description="Helical" evidence="7">
    <location>
        <begin position="58"/>
        <end position="78"/>
    </location>
</feature>
<feature type="transmembrane region" description="Helical" evidence="7">
    <location>
        <begin position="188"/>
        <end position="207"/>
    </location>
</feature>
<organism evidence="8 9">
    <name type="scientific">Hibiscus syriacus</name>
    <name type="common">Rose of Sharon</name>
    <dbReference type="NCBI Taxonomy" id="106335"/>
    <lineage>
        <taxon>Eukaryota</taxon>
        <taxon>Viridiplantae</taxon>
        <taxon>Streptophyta</taxon>
        <taxon>Embryophyta</taxon>
        <taxon>Tracheophyta</taxon>
        <taxon>Spermatophyta</taxon>
        <taxon>Magnoliopsida</taxon>
        <taxon>eudicotyledons</taxon>
        <taxon>Gunneridae</taxon>
        <taxon>Pentapetalae</taxon>
        <taxon>rosids</taxon>
        <taxon>malvids</taxon>
        <taxon>Malvales</taxon>
        <taxon>Malvaceae</taxon>
        <taxon>Malvoideae</taxon>
        <taxon>Hibiscus</taxon>
    </lineage>
</organism>
<feature type="transmembrane region" description="Helical" evidence="7">
    <location>
        <begin position="120"/>
        <end position="141"/>
    </location>
</feature>
<keyword evidence="6" id="KW-0862">Zinc</keyword>